<dbReference type="Pfam" id="PF04500">
    <property type="entry name" value="FLYWCH"/>
    <property type="match status" value="1"/>
</dbReference>
<name>A0AAV1KAQ1_9NEOP</name>
<dbReference type="InterPro" id="IPR007588">
    <property type="entry name" value="Znf_FLYWCH"/>
</dbReference>
<accession>A0AAV1KAQ1</accession>
<evidence type="ECO:0000256" key="1">
    <source>
        <dbReference type="ARBA" id="ARBA00022723"/>
    </source>
</evidence>
<reference evidence="5 6" key="1">
    <citation type="submission" date="2023-11" db="EMBL/GenBank/DDBJ databases">
        <authorList>
            <person name="Hedman E."/>
            <person name="Englund M."/>
            <person name="Stromberg M."/>
            <person name="Nyberg Akerstrom W."/>
            <person name="Nylinder S."/>
            <person name="Jareborg N."/>
            <person name="Kallberg Y."/>
            <person name="Kronander E."/>
        </authorList>
    </citation>
    <scope>NUCLEOTIDE SEQUENCE [LARGE SCALE GENOMIC DNA]</scope>
</reference>
<evidence type="ECO:0000313" key="5">
    <source>
        <dbReference type="EMBL" id="CAK1579162.1"/>
    </source>
</evidence>
<evidence type="ECO:0000256" key="3">
    <source>
        <dbReference type="ARBA" id="ARBA00022833"/>
    </source>
</evidence>
<evidence type="ECO:0000256" key="2">
    <source>
        <dbReference type="ARBA" id="ARBA00022771"/>
    </source>
</evidence>
<proteinExistence type="predicted"/>
<keyword evidence="1" id="KW-0479">Metal-binding</keyword>
<evidence type="ECO:0000259" key="4">
    <source>
        <dbReference type="Pfam" id="PF04500"/>
    </source>
</evidence>
<comment type="caution">
    <text evidence="5">The sequence shown here is derived from an EMBL/GenBank/DDBJ whole genome shotgun (WGS) entry which is preliminary data.</text>
</comment>
<sequence>MSRRGKTMIEVGGFTFCTQIVSGPKRGKPMIKIGGYTFCHKVTHKFRTTWVCSTHKNKGCSAVVQTYENVIIKVRNEHNH</sequence>
<keyword evidence="6" id="KW-1185">Reference proteome</keyword>
<dbReference type="Proteomes" id="UP001314205">
    <property type="component" value="Unassembled WGS sequence"/>
</dbReference>
<keyword evidence="3" id="KW-0862">Zinc</keyword>
<dbReference type="Gene3D" id="2.20.25.240">
    <property type="match status" value="1"/>
</dbReference>
<feature type="domain" description="FLYWCH-type" evidence="4">
    <location>
        <begin position="24"/>
        <end position="80"/>
    </location>
</feature>
<dbReference type="AlphaFoldDB" id="A0AAV1KAQ1"/>
<keyword evidence="2" id="KW-0863">Zinc-finger</keyword>
<dbReference type="EMBL" id="CAVLGL010000002">
    <property type="protein sequence ID" value="CAK1579162.1"/>
    <property type="molecule type" value="Genomic_DNA"/>
</dbReference>
<dbReference type="GO" id="GO:0008270">
    <property type="term" value="F:zinc ion binding"/>
    <property type="evidence" value="ECO:0007669"/>
    <property type="project" value="UniProtKB-KW"/>
</dbReference>
<evidence type="ECO:0000313" key="6">
    <source>
        <dbReference type="Proteomes" id="UP001314205"/>
    </source>
</evidence>
<organism evidence="5 6">
    <name type="scientific">Parnassius mnemosyne</name>
    <name type="common">clouded apollo</name>
    <dbReference type="NCBI Taxonomy" id="213953"/>
    <lineage>
        <taxon>Eukaryota</taxon>
        <taxon>Metazoa</taxon>
        <taxon>Ecdysozoa</taxon>
        <taxon>Arthropoda</taxon>
        <taxon>Hexapoda</taxon>
        <taxon>Insecta</taxon>
        <taxon>Pterygota</taxon>
        <taxon>Neoptera</taxon>
        <taxon>Endopterygota</taxon>
        <taxon>Lepidoptera</taxon>
        <taxon>Glossata</taxon>
        <taxon>Ditrysia</taxon>
        <taxon>Papilionoidea</taxon>
        <taxon>Papilionidae</taxon>
        <taxon>Parnassiinae</taxon>
        <taxon>Parnassini</taxon>
        <taxon>Parnassius</taxon>
        <taxon>Driopa</taxon>
    </lineage>
</organism>
<gene>
    <name evidence="5" type="ORF">PARMNEM_LOCUS1142</name>
</gene>
<protein>
    <recommendedName>
        <fullName evidence="4">FLYWCH-type domain-containing protein</fullName>
    </recommendedName>
</protein>